<dbReference type="PANTHER" id="PTHR30231:SF41">
    <property type="entry name" value="DNA POLYMERASE III SUBUNIT EPSILON"/>
    <property type="match status" value="1"/>
</dbReference>
<dbReference type="GO" id="GO:0004527">
    <property type="term" value="F:exonuclease activity"/>
    <property type="evidence" value="ECO:0007669"/>
    <property type="project" value="UniProtKB-KW"/>
</dbReference>
<dbReference type="Gene3D" id="3.30.420.10">
    <property type="entry name" value="Ribonuclease H-like superfamily/Ribonuclease H"/>
    <property type="match status" value="1"/>
</dbReference>
<dbReference type="RefSeq" id="WP_265724018.1">
    <property type="nucleotide sequence ID" value="NZ_JAOSLC020000002.1"/>
</dbReference>
<proteinExistence type="predicted"/>
<dbReference type="EMBL" id="JAOSLC020000002">
    <property type="protein sequence ID" value="MDD7913270.1"/>
    <property type="molecule type" value="Genomic_DNA"/>
</dbReference>
<dbReference type="Pfam" id="PF20600">
    <property type="entry name" value="ExoX-like_C"/>
    <property type="match status" value="1"/>
</dbReference>
<accession>A0ABT5S584</accession>
<evidence type="ECO:0000313" key="2">
    <source>
        <dbReference type="EMBL" id="MDD7913270.1"/>
    </source>
</evidence>
<gene>
    <name evidence="2" type="ORF">N5A56_001975</name>
</gene>
<dbReference type="InterPro" id="IPR036397">
    <property type="entry name" value="RNaseH_sf"/>
</dbReference>
<comment type="caution">
    <text evidence="2">The sequence shown here is derived from an EMBL/GenBank/DDBJ whole genome shotgun (WGS) entry which is preliminary data.</text>
</comment>
<dbReference type="CDD" id="cd06127">
    <property type="entry name" value="DEDDh"/>
    <property type="match status" value="1"/>
</dbReference>
<dbReference type="SUPFAM" id="SSF53098">
    <property type="entry name" value="Ribonuclease H-like"/>
    <property type="match status" value="1"/>
</dbReference>
<keyword evidence="2" id="KW-0540">Nuclease</keyword>
<evidence type="ECO:0000313" key="3">
    <source>
        <dbReference type="Proteomes" id="UP001151478"/>
    </source>
</evidence>
<dbReference type="SMART" id="SM00479">
    <property type="entry name" value="EXOIII"/>
    <property type="match status" value="1"/>
</dbReference>
<keyword evidence="2" id="KW-0269">Exonuclease</keyword>
<reference evidence="2" key="1">
    <citation type="submission" date="2023-02" db="EMBL/GenBank/DDBJ databases">
        <title>Polaribacter ponticola sp. nov., isolated from seawater.</title>
        <authorList>
            <person name="Baek J.H."/>
            <person name="Kim J.M."/>
            <person name="Choi D.G."/>
            <person name="Jeon C.O."/>
        </authorList>
    </citation>
    <scope>NUCLEOTIDE SEQUENCE</scope>
    <source>
        <strain evidence="2">MSW5</strain>
    </source>
</reference>
<dbReference type="InterPro" id="IPR012337">
    <property type="entry name" value="RNaseH-like_sf"/>
</dbReference>
<evidence type="ECO:0000259" key="1">
    <source>
        <dbReference type="SMART" id="SM00479"/>
    </source>
</evidence>
<dbReference type="InterPro" id="IPR013520">
    <property type="entry name" value="Ribonucl_H"/>
</dbReference>
<dbReference type="PANTHER" id="PTHR30231">
    <property type="entry name" value="DNA POLYMERASE III SUBUNIT EPSILON"/>
    <property type="match status" value="1"/>
</dbReference>
<dbReference type="Pfam" id="PF00929">
    <property type="entry name" value="RNase_T"/>
    <property type="match status" value="1"/>
</dbReference>
<dbReference type="Proteomes" id="UP001151478">
    <property type="component" value="Unassembled WGS sequence"/>
</dbReference>
<feature type="domain" description="Exonuclease" evidence="1">
    <location>
        <begin position="8"/>
        <end position="174"/>
    </location>
</feature>
<keyword evidence="3" id="KW-1185">Reference proteome</keyword>
<sequence>MNLNLTKPIVFFDLETTGINIAADRIVELSILKVFPNGNKESKTWLVNPEMEIPKDSSEIHSITNEKVAAEPTFKELASKVSEMIAGCDLAGFNSNRFDIPLLAEELMRAGIDFDMNDRKAIDVQVIFHKKEQRTLSAGYQFYCGKELEGAHGAEADTNATYEILLAQLDKYEDIGNNVDALSEYSTHGKRADFAGFILMNDKDQEIFSFGKYKGRTVEEVFKENPGYNNWIQNADFPLYTKKVLKGIKERMTAPKVKMSDAEKLQALQQKFNLR</sequence>
<keyword evidence="2" id="KW-0378">Hydrolase</keyword>
<organism evidence="2 3">
    <name type="scientific">Polaribacter ponticola</name>
    <dbReference type="NCBI Taxonomy" id="2978475"/>
    <lineage>
        <taxon>Bacteria</taxon>
        <taxon>Pseudomonadati</taxon>
        <taxon>Bacteroidota</taxon>
        <taxon>Flavobacteriia</taxon>
        <taxon>Flavobacteriales</taxon>
        <taxon>Flavobacteriaceae</taxon>
    </lineage>
</organism>
<protein>
    <submittedName>
        <fullName evidence="2">Exonuclease domain-containing protein</fullName>
    </submittedName>
</protein>
<name>A0ABT5S584_9FLAO</name>
<dbReference type="InterPro" id="IPR046768">
    <property type="entry name" value="ExoX-like_C"/>
</dbReference>